<feature type="region of interest" description="Disordered" evidence="1">
    <location>
        <begin position="96"/>
        <end position="193"/>
    </location>
</feature>
<organism evidence="2 3">
    <name type="scientific">Paramarasmius palmivorus</name>
    <dbReference type="NCBI Taxonomy" id="297713"/>
    <lineage>
        <taxon>Eukaryota</taxon>
        <taxon>Fungi</taxon>
        <taxon>Dikarya</taxon>
        <taxon>Basidiomycota</taxon>
        <taxon>Agaricomycotina</taxon>
        <taxon>Agaricomycetes</taxon>
        <taxon>Agaricomycetidae</taxon>
        <taxon>Agaricales</taxon>
        <taxon>Marasmiineae</taxon>
        <taxon>Marasmiaceae</taxon>
        <taxon>Paramarasmius</taxon>
    </lineage>
</organism>
<dbReference type="AlphaFoldDB" id="A0AAW0CPC9"/>
<name>A0AAW0CPC9_9AGAR</name>
<dbReference type="EMBL" id="JAYKXP010000032">
    <property type="protein sequence ID" value="KAK7041697.1"/>
    <property type="molecule type" value="Genomic_DNA"/>
</dbReference>
<gene>
    <name evidence="2" type="ORF">VNI00_008986</name>
</gene>
<comment type="caution">
    <text evidence="2">The sequence shown here is derived from an EMBL/GenBank/DDBJ whole genome shotgun (WGS) entry which is preliminary data.</text>
</comment>
<accession>A0AAW0CPC9</accession>
<evidence type="ECO:0000256" key="1">
    <source>
        <dbReference type="SAM" id="MobiDB-lite"/>
    </source>
</evidence>
<keyword evidence="3" id="KW-1185">Reference proteome</keyword>
<reference evidence="2 3" key="1">
    <citation type="submission" date="2024-01" db="EMBL/GenBank/DDBJ databases">
        <title>A draft genome for a cacao thread blight-causing isolate of Paramarasmius palmivorus.</title>
        <authorList>
            <person name="Baruah I.K."/>
            <person name="Bukari Y."/>
            <person name="Amoako-Attah I."/>
            <person name="Meinhardt L.W."/>
            <person name="Bailey B.A."/>
            <person name="Cohen S.P."/>
        </authorList>
    </citation>
    <scope>NUCLEOTIDE SEQUENCE [LARGE SCALE GENOMIC DNA]</scope>
    <source>
        <strain evidence="2 3">GH-12</strain>
    </source>
</reference>
<evidence type="ECO:0000313" key="3">
    <source>
        <dbReference type="Proteomes" id="UP001383192"/>
    </source>
</evidence>
<proteinExistence type="predicted"/>
<dbReference type="Proteomes" id="UP001383192">
    <property type="component" value="Unassembled WGS sequence"/>
</dbReference>
<sequence length="389" mass="43184">MSYVSRYLFDEINIPGNNIDTDTRDRAINQAVQAVQRATQLQQALVTAANRRDFATTRRANADQEVVQAETEIGDCLNSLEETLEQIRGTIGQAKKILSAPSTPKTPRTRKGVGTQTSVHALTPTPSQHSDLRSASVVSQGDADAHSVPGTPRQRSRPAPFSPMELRHLTELVQPSHGPTPPNSPTKPSGPSAFVMRLPTASATIRLIKPTDSIEVLQIPPPFDAGDLEALAITEEQFLRPEMSPDGFTTRYIVYYGVNRSYGYFDRWPTLERQGDRDILGASILCDNRKGTVKRSFHDGVWARKCYVECLQYNIFHMLGQDIGTRVFYIVVKGVEPGVYTSRMGLVKDGLNWHAGVVYRLLGDRADAERLFRLFDAAGHVVKWAPKPE</sequence>
<protein>
    <submittedName>
        <fullName evidence="2">Uncharacterized protein</fullName>
    </submittedName>
</protein>
<evidence type="ECO:0000313" key="2">
    <source>
        <dbReference type="EMBL" id="KAK7041697.1"/>
    </source>
</evidence>
<feature type="compositionally biased region" description="Polar residues" evidence="1">
    <location>
        <begin position="114"/>
        <end position="129"/>
    </location>
</feature>